<name>B9FY48_ORYSJ</name>
<dbReference type="AlphaFoldDB" id="B9FY48"/>
<proteinExistence type="predicted"/>
<evidence type="ECO:0000313" key="2">
    <source>
        <dbReference type="EMBL" id="EEE67485.1"/>
    </source>
</evidence>
<sequence length="132" mass="14493">MSVVEHGTSAMVLPVPYMSVSGTSAAPEEEKDDPCSAGGRRGSLLTRQKEMRYDVRRIEPTESLKDTAARGAKPPWLPSAAAVSWTPASEDRGDGCKRAEEICFMELIKPNCYEKMLLDFVFGIITCYSPCL</sequence>
<feature type="region of interest" description="Disordered" evidence="1">
    <location>
        <begin position="22"/>
        <end position="47"/>
    </location>
</feature>
<dbReference type="EMBL" id="CM000144">
    <property type="protein sequence ID" value="EEE67485.1"/>
    <property type="molecule type" value="Genomic_DNA"/>
</dbReference>
<protein>
    <submittedName>
        <fullName evidence="2">Uncharacterized protein</fullName>
    </submittedName>
</protein>
<gene>
    <name evidence="2" type="ORF">OsJ_24913</name>
</gene>
<reference evidence="2" key="2">
    <citation type="submission" date="2008-12" db="EMBL/GenBank/DDBJ databases">
        <title>Improved gene annotation of the rice (Oryza sativa) genomes.</title>
        <authorList>
            <person name="Wang J."/>
            <person name="Li R."/>
            <person name="Fan W."/>
            <person name="Huang Q."/>
            <person name="Zhang J."/>
            <person name="Zhou Y."/>
            <person name="Hu Y."/>
            <person name="Zi S."/>
            <person name="Li J."/>
            <person name="Ni P."/>
            <person name="Zheng H."/>
            <person name="Zhang Y."/>
            <person name="Zhao M."/>
            <person name="Hao Q."/>
            <person name="McDermott J."/>
            <person name="Samudrala R."/>
            <person name="Kristiansen K."/>
            <person name="Wong G.K.-S."/>
        </authorList>
    </citation>
    <scope>NUCLEOTIDE SEQUENCE</scope>
</reference>
<reference evidence="2" key="1">
    <citation type="journal article" date="2005" name="PLoS Biol.">
        <title>The genomes of Oryza sativa: a history of duplications.</title>
        <authorList>
            <person name="Yu J."/>
            <person name="Wang J."/>
            <person name="Lin W."/>
            <person name="Li S."/>
            <person name="Li H."/>
            <person name="Zhou J."/>
            <person name="Ni P."/>
            <person name="Dong W."/>
            <person name="Hu S."/>
            <person name="Zeng C."/>
            <person name="Zhang J."/>
            <person name="Zhang Y."/>
            <person name="Li R."/>
            <person name="Xu Z."/>
            <person name="Li S."/>
            <person name="Li X."/>
            <person name="Zheng H."/>
            <person name="Cong L."/>
            <person name="Lin L."/>
            <person name="Yin J."/>
            <person name="Geng J."/>
            <person name="Li G."/>
            <person name="Shi J."/>
            <person name="Liu J."/>
            <person name="Lv H."/>
            <person name="Li J."/>
            <person name="Wang J."/>
            <person name="Deng Y."/>
            <person name="Ran L."/>
            <person name="Shi X."/>
            <person name="Wang X."/>
            <person name="Wu Q."/>
            <person name="Li C."/>
            <person name="Ren X."/>
            <person name="Wang J."/>
            <person name="Wang X."/>
            <person name="Li D."/>
            <person name="Liu D."/>
            <person name="Zhang X."/>
            <person name="Ji Z."/>
            <person name="Zhao W."/>
            <person name="Sun Y."/>
            <person name="Zhang Z."/>
            <person name="Bao J."/>
            <person name="Han Y."/>
            <person name="Dong L."/>
            <person name="Ji J."/>
            <person name="Chen P."/>
            <person name="Wu S."/>
            <person name="Liu J."/>
            <person name="Xiao Y."/>
            <person name="Bu D."/>
            <person name="Tan J."/>
            <person name="Yang L."/>
            <person name="Ye C."/>
            <person name="Zhang J."/>
            <person name="Xu J."/>
            <person name="Zhou Y."/>
            <person name="Yu Y."/>
            <person name="Zhang B."/>
            <person name="Zhuang S."/>
            <person name="Wei H."/>
            <person name="Liu B."/>
            <person name="Lei M."/>
            <person name="Yu H."/>
            <person name="Li Y."/>
            <person name="Xu H."/>
            <person name="Wei S."/>
            <person name="He X."/>
            <person name="Fang L."/>
            <person name="Zhang Z."/>
            <person name="Zhang Y."/>
            <person name="Huang X."/>
            <person name="Su Z."/>
            <person name="Tong W."/>
            <person name="Li J."/>
            <person name="Tong Z."/>
            <person name="Li S."/>
            <person name="Ye J."/>
            <person name="Wang L."/>
            <person name="Fang L."/>
            <person name="Lei T."/>
            <person name="Chen C."/>
            <person name="Chen H."/>
            <person name="Xu Z."/>
            <person name="Li H."/>
            <person name="Huang H."/>
            <person name="Zhang F."/>
            <person name="Xu H."/>
            <person name="Li N."/>
            <person name="Zhao C."/>
            <person name="Li S."/>
            <person name="Dong L."/>
            <person name="Huang Y."/>
            <person name="Li L."/>
            <person name="Xi Y."/>
            <person name="Qi Q."/>
            <person name="Li W."/>
            <person name="Zhang B."/>
            <person name="Hu W."/>
            <person name="Zhang Y."/>
            <person name="Tian X."/>
            <person name="Jiao Y."/>
            <person name="Liang X."/>
            <person name="Jin J."/>
            <person name="Gao L."/>
            <person name="Zheng W."/>
            <person name="Hao B."/>
            <person name="Liu S."/>
            <person name="Wang W."/>
            <person name="Yuan L."/>
            <person name="Cao M."/>
            <person name="McDermott J."/>
            <person name="Samudrala R."/>
            <person name="Wang J."/>
            <person name="Wong G.K."/>
            <person name="Yang H."/>
        </authorList>
    </citation>
    <scope>NUCLEOTIDE SEQUENCE [LARGE SCALE GENOMIC DNA]</scope>
</reference>
<evidence type="ECO:0000256" key="1">
    <source>
        <dbReference type="SAM" id="MobiDB-lite"/>
    </source>
</evidence>
<dbReference type="Proteomes" id="UP000007752">
    <property type="component" value="Chromosome 7"/>
</dbReference>
<organism evidence="2">
    <name type="scientific">Oryza sativa subsp. japonica</name>
    <name type="common">Rice</name>
    <dbReference type="NCBI Taxonomy" id="39947"/>
    <lineage>
        <taxon>Eukaryota</taxon>
        <taxon>Viridiplantae</taxon>
        <taxon>Streptophyta</taxon>
        <taxon>Embryophyta</taxon>
        <taxon>Tracheophyta</taxon>
        <taxon>Spermatophyta</taxon>
        <taxon>Magnoliopsida</taxon>
        <taxon>Liliopsida</taxon>
        <taxon>Poales</taxon>
        <taxon>Poaceae</taxon>
        <taxon>BOP clade</taxon>
        <taxon>Oryzoideae</taxon>
        <taxon>Oryzeae</taxon>
        <taxon>Oryzinae</taxon>
        <taxon>Oryza</taxon>
        <taxon>Oryza sativa</taxon>
    </lineage>
</organism>
<accession>B9FY48</accession>